<protein>
    <submittedName>
        <fullName evidence="1">Uncharacterized protein</fullName>
    </submittedName>
</protein>
<keyword evidence="2" id="KW-1185">Reference proteome</keyword>
<gene>
    <name evidence="1" type="ORF">NHX12_013520</name>
</gene>
<proteinExistence type="predicted"/>
<sequence>MLFPLWRSSGSHEQIADRCPLILAGSRERPVCGPCRPGQWSGSLDRVSGLGLWTRSVVRVSGPGQWSGSLDRVSGPGLWTGSVERVSGPGLWSGSVDRVSGPDLWTGSCATPEFWRWIPQFGLSESRMNR</sequence>
<dbReference type="OrthoDB" id="2313515at2759"/>
<accession>A0A9Q0DEI3</accession>
<dbReference type="Proteomes" id="UP001148018">
    <property type="component" value="Unassembled WGS sequence"/>
</dbReference>
<evidence type="ECO:0000313" key="1">
    <source>
        <dbReference type="EMBL" id="KAJ3587130.1"/>
    </source>
</evidence>
<evidence type="ECO:0000313" key="2">
    <source>
        <dbReference type="Proteomes" id="UP001148018"/>
    </source>
</evidence>
<reference evidence="1" key="1">
    <citation type="submission" date="2022-07" db="EMBL/GenBank/DDBJ databases">
        <title>Chromosome-level genome of Muraenolepis orangiensis.</title>
        <authorList>
            <person name="Kim J."/>
        </authorList>
    </citation>
    <scope>NUCLEOTIDE SEQUENCE</scope>
    <source>
        <strain evidence="1">KU_S4_2022</strain>
        <tissue evidence="1">Muscle</tissue>
    </source>
</reference>
<dbReference type="AlphaFoldDB" id="A0A9Q0DEI3"/>
<comment type="caution">
    <text evidence="1">The sequence shown here is derived from an EMBL/GenBank/DDBJ whole genome shotgun (WGS) entry which is preliminary data.</text>
</comment>
<organism evidence="1 2">
    <name type="scientific">Muraenolepis orangiensis</name>
    <name type="common">Patagonian moray cod</name>
    <dbReference type="NCBI Taxonomy" id="630683"/>
    <lineage>
        <taxon>Eukaryota</taxon>
        <taxon>Metazoa</taxon>
        <taxon>Chordata</taxon>
        <taxon>Craniata</taxon>
        <taxon>Vertebrata</taxon>
        <taxon>Euteleostomi</taxon>
        <taxon>Actinopterygii</taxon>
        <taxon>Neopterygii</taxon>
        <taxon>Teleostei</taxon>
        <taxon>Neoteleostei</taxon>
        <taxon>Acanthomorphata</taxon>
        <taxon>Zeiogadaria</taxon>
        <taxon>Gadariae</taxon>
        <taxon>Gadiformes</taxon>
        <taxon>Muraenolepidoidei</taxon>
        <taxon>Muraenolepididae</taxon>
        <taxon>Muraenolepis</taxon>
    </lineage>
</organism>
<dbReference type="EMBL" id="JANIIK010000117">
    <property type="protein sequence ID" value="KAJ3587130.1"/>
    <property type="molecule type" value="Genomic_DNA"/>
</dbReference>
<name>A0A9Q0DEI3_9TELE</name>